<comment type="caution">
    <text evidence="1">The sequence shown here is derived from an EMBL/GenBank/DDBJ whole genome shotgun (WGS) entry which is preliminary data.</text>
</comment>
<evidence type="ECO:0000313" key="1">
    <source>
        <dbReference type="EMBL" id="MPN04882.1"/>
    </source>
</evidence>
<organism evidence="1">
    <name type="scientific">bioreactor metagenome</name>
    <dbReference type="NCBI Taxonomy" id="1076179"/>
    <lineage>
        <taxon>unclassified sequences</taxon>
        <taxon>metagenomes</taxon>
        <taxon>ecological metagenomes</taxon>
    </lineage>
</organism>
<proteinExistence type="predicted"/>
<dbReference type="AlphaFoldDB" id="A0A645EUI5"/>
<dbReference type="EMBL" id="VSSQ01050807">
    <property type="protein sequence ID" value="MPN04882.1"/>
    <property type="molecule type" value="Genomic_DNA"/>
</dbReference>
<accession>A0A645EUI5</accession>
<reference evidence="1" key="1">
    <citation type="submission" date="2019-08" db="EMBL/GenBank/DDBJ databases">
        <authorList>
            <person name="Kucharzyk K."/>
            <person name="Murdoch R.W."/>
            <person name="Higgins S."/>
            <person name="Loffler F."/>
        </authorList>
    </citation>
    <scope>NUCLEOTIDE SEQUENCE</scope>
</reference>
<sequence length="226" mass="25965">MRKPIILNMKSECRPLQAMTWKMFCVCWGFWVAMMKWSDKTEEIMSKLDQYIDYINAHILPFIDYNELDRSYQTAEKEYAKGILNRLHTAMLEQYGDTRLNCGHGDMQEEYAVVPGVIQGKKTGEIAIALLGIDLLSSGEHCQTEFLCKYGVVSQGNSDLPKALSGEITARYLPYDYCYTADIPGDIHISKHRLPEGIKEILQTFQKHTASLLPKENRENETDLER</sequence>
<name>A0A645EUI5_9ZZZZ</name>
<protein>
    <submittedName>
        <fullName evidence="1">Uncharacterized protein</fullName>
    </submittedName>
</protein>
<gene>
    <name evidence="1" type="ORF">SDC9_152130</name>
</gene>